<dbReference type="InParanoid" id="A0A2P6NZC1"/>
<organism evidence="8 9">
    <name type="scientific">Planoprotostelium fungivorum</name>
    <dbReference type="NCBI Taxonomy" id="1890364"/>
    <lineage>
        <taxon>Eukaryota</taxon>
        <taxon>Amoebozoa</taxon>
        <taxon>Evosea</taxon>
        <taxon>Variosea</taxon>
        <taxon>Cavosteliida</taxon>
        <taxon>Cavosteliaceae</taxon>
        <taxon>Planoprotostelium</taxon>
    </lineage>
</organism>
<dbReference type="PIRSF" id="PIRSF001788">
    <property type="entry name" value="GMF-beta"/>
    <property type="match status" value="1"/>
</dbReference>
<evidence type="ECO:0000259" key="7">
    <source>
        <dbReference type="PROSITE" id="PS51263"/>
    </source>
</evidence>
<dbReference type="InterPro" id="IPR002108">
    <property type="entry name" value="ADF-H"/>
</dbReference>
<evidence type="ECO:0000313" key="9">
    <source>
        <dbReference type="Proteomes" id="UP000241769"/>
    </source>
</evidence>
<evidence type="ECO:0000313" key="8">
    <source>
        <dbReference type="EMBL" id="PRP89306.1"/>
    </source>
</evidence>
<dbReference type="SMART" id="SM00102">
    <property type="entry name" value="ADF"/>
    <property type="match status" value="1"/>
</dbReference>
<dbReference type="InterPro" id="IPR029006">
    <property type="entry name" value="ADF-H/Gelsolin-like_dom_sf"/>
</dbReference>
<dbReference type="GO" id="GO:0071846">
    <property type="term" value="P:actin filament debranching"/>
    <property type="evidence" value="ECO:0007669"/>
    <property type="project" value="InterPro"/>
</dbReference>
<dbReference type="Proteomes" id="UP000241769">
    <property type="component" value="Unassembled WGS sequence"/>
</dbReference>
<proteinExistence type="inferred from homology"/>
<accession>A0A2P6NZC1</accession>
<comment type="caution">
    <text evidence="8">The sequence shown here is derived from an EMBL/GenBank/DDBJ whole genome shotgun (WGS) entry which is preliminary data.</text>
</comment>
<gene>
    <name evidence="8" type="ORF">PROFUN_02180</name>
</gene>
<evidence type="ECO:0000256" key="4">
    <source>
        <dbReference type="ARBA" id="ARBA00022490"/>
    </source>
</evidence>
<dbReference type="AlphaFoldDB" id="A0A2P6NZC1"/>
<feature type="domain" description="ADF-H" evidence="7">
    <location>
        <begin position="2"/>
        <end position="135"/>
    </location>
</feature>
<dbReference type="InterPro" id="IPR011171">
    <property type="entry name" value="GMF"/>
</dbReference>
<dbReference type="EMBL" id="MDYQ01000004">
    <property type="protein sequence ID" value="PRP89306.1"/>
    <property type="molecule type" value="Genomic_DNA"/>
</dbReference>
<dbReference type="PANTHER" id="PTHR11249:SF2">
    <property type="entry name" value="GLIA MATURATION FACTOR"/>
    <property type="match status" value="1"/>
</dbReference>
<sequence>MADTTDVPQEIIDDFKKFKSSNKQNTAIIFKVNKDTLSVEQEETLDNVTMEEIAEYMPEISPRFIAYSYKHTHADGRMSLPLVFIYYCPRDISPVLNMLYSSTKTKLQTKLQIMKTFDIQESEAMTTQWLKDKLKFFD</sequence>
<dbReference type="GO" id="GO:0005634">
    <property type="term" value="C:nucleus"/>
    <property type="evidence" value="ECO:0007669"/>
    <property type="project" value="UniProtKB-SubCell"/>
</dbReference>
<reference evidence="8 9" key="1">
    <citation type="journal article" date="2018" name="Genome Biol. Evol.">
        <title>Multiple Roots of Fruiting Body Formation in Amoebozoa.</title>
        <authorList>
            <person name="Hillmann F."/>
            <person name="Forbes G."/>
            <person name="Novohradska S."/>
            <person name="Ferling I."/>
            <person name="Riege K."/>
            <person name="Groth M."/>
            <person name="Westermann M."/>
            <person name="Marz M."/>
            <person name="Spaller T."/>
            <person name="Winckler T."/>
            <person name="Schaap P."/>
            <person name="Glockner G."/>
        </authorList>
    </citation>
    <scope>NUCLEOTIDE SEQUENCE [LARGE SCALE GENOMIC DNA]</scope>
    <source>
        <strain evidence="8 9">Jena</strain>
    </source>
</reference>
<dbReference type="CDD" id="cd11283">
    <property type="entry name" value="ADF_GMF-beta_like"/>
    <property type="match status" value="1"/>
</dbReference>
<dbReference type="Pfam" id="PF00241">
    <property type="entry name" value="Cofilin_ADF"/>
    <property type="match status" value="1"/>
</dbReference>
<dbReference type="OrthoDB" id="3919494at2759"/>
<evidence type="ECO:0000256" key="5">
    <source>
        <dbReference type="ARBA" id="ARBA00023242"/>
    </source>
</evidence>
<dbReference type="FunFam" id="3.40.20.10:FF:000026">
    <property type="entry name" value="Glia maturation factor"/>
    <property type="match status" value="1"/>
</dbReference>
<dbReference type="Gene3D" id="3.40.20.10">
    <property type="entry name" value="Severin"/>
    <property type="match status" value="1"/>
</dbReference>
<comment type="subcellular location">
    <subcellularLocation>
        <location evidence="2">Cytoplasm</location>
    </subcellularLocation>
    <subcellularLocation>
        <location evidence="1">Nucleus</location>
    </subcellularLocation>
</comment>
<evidence type="ECO:0000256" key="3">
    <source>
        <dbReference type="ARBA" id="ARBA00010055"/>
    </source>
</evidence>
<evidence type="ECO:0000256" key="2">
    <source>
        <dbReference type="ARBA" id="ARBA00004496"/>
    </source>
</evidence>
<dbReference type="PANTHER" id="PTHR11249">
    <property type="entry name" value="GLIAL FACTOR NATURATION FACTOR"/>
    <property type="match status" value="1"/>
</dbReference>
<dbReference type="GO" id="GO:0034316">
    <property type="term" value="P:negative regulation of Arp2/3 complex-mediated actin nucleation"/>
    <property type="evidence" value="ECO:0007669"/>
    <property type="project" value="TreeGrafter"/>
</dbReference>
<keyword evidence="4" id="KW-0963">Cytoplasm</keyword>
<dbReference type="GO" id="GO:0030864">
    <property type="term" value="C:cortical actin cytoskeleton"/>
    <property type="evidence" value="ECO:0007669"/>
    <property type="project" value="TreeGrafter"/>
</dbReference>
<dbReference type="GO" id="GO:0071933">
    <property type="term" value="F:Arp2/3 complex binding"/>
    <property type="evidence" value="ECO:0007669"/>
    <property type="project" value="InterPro"/>
</dbReference>
<protein>
    <recommendedName>
        <fullName evidence="7">ADF-H domain-containing protein</fullName>
    </recommendedName>
</protein>
<dbReference type="STRING" id="1890364.A0A2P6NZC1"/>
<dbReference type="FunCoup" id="A0A2P6NZC1">
    <property type="interactions" value="15"/>
</dbReference>
<dbReference type="GO" id="GO:0003779">
    <property type="term" value="F:actin binding"/>
    <property type="evidence" value="ECO:0007669"/>
    <property type="project" value="InterPro"/>
</dbReference>
<name>A0A2P6NZC1_9EUKA</name>
<keyword evidence="9" id="KW-1185">Reference proteome</keyword>
<dbReference type="PROSITE" id="PS51263">
    <property type="entry name" value="ADF_H"/>
    <property type="match status" value="1"/>
</dbReference>
<comment type="similarity">
    <text evidence="3 6">Belongs to the actin-binding proteins ADF family. GMF subfamily.</text>
</comment>
<dbReference type="SUPFAM" id="SSF55753">
    <property type="entry name" value="Actin depolymerizing proteins"/>
    <property type="match status" value="1"/>
</dbReference>
<evidence type="ECO:0000256" key="6">
    <source>
        <dbReference type="PIRNR" id="PIRNR001788"/>
    </source>
</evidence>
<keyword evidence="5" id="KW-0539">Nucleus</keyword>
<evidence type="ECO:0000256" key="1">
    <source>
        <dbReference type="ARBA" id="ARBA00004123"/>
    </source>
</evidence>